<evidence type="ECO:0000313" key="6">
    <source>
        <dbReference type="Proteomes" id="UP000267469"/>
    </source>
</evidence>
<evidence type="ECO:0000256" key="3">
    <source>
        <dbReference type="ARBA" id="ARBA00022840"/>
    </source>
</evidence>
<dbReference type="SUPFAM" id="SSF52540">
    <property type="entry name" value="P-loop containing nucleoside triphosphate hydrolases"/>
    <property type="match status" value="1"/>
</dbReference>
<reference evidence="5 6" key="1">
    <citation type="submission" date="2018-10" db="EMBL/GenBank/DDBJ databases">
        <title>Sinomicrobium pectinilyticum sp. nov., a pectinase-producing bacterium isolated from alkaline and saline soil, and emended description of the genus Sinomicrobium.</title>
        <authorList>
            <person name="Cheng B."/>
            <person name="Li C."/>
            <person name="Lai Q."/>
            <person name="Du M."/>
            <person name="Shao Z."/>
            <person name="Xu P."/>
            <person name="Yang C."/>
        </authorList>
    </citation>
    <scope>NUCLEOTIDE SEQUENCE [LARGE SCALE GENOMIC DNA]</scope>
    <source>
        <strain evidence="5 6">5DNS001</strain>
    </source>
</reference>
<evidence type="ECO:0000256" key="1">
    <source>
        <dbReference type="ARBA" id="ARBA00006914"/>
    </source>
</evidence>
<feature type="domain" description="AAA+ ATPase" evidence="4">
    <location>
        <begin position="214"/>
        <end position="346"/>
    </location>
</feature>
<dbReference type="Pfam" id="PF00004">
    <property type="entry name" value="AAA"/>
    <property type="match status" value="1"/>
</dbReference>
<dbReference type="InterPro" id="IPR027417">
    <property type="entry name" value="P-loop_NTPase"/>
</dbReference>
<accession>A0A3N0EVJ9</accession>
<keyword evidence="3 5" id="KW-0067">ATP-binding</keyword>
<protein>
    <submittedName>
        <fullName evidence="5">ATP-binding protein</fullName>
    </submittedName>
</protein>
<dbReference type="SMART" id="SM00382">
    <property type="entry name" value="AAA"/>
    <property type="match status" value="1"/>
</dbReference>
<evidence type="ECO:0000259" key="4">
    <source>
        <dbReference type="SMART" id="SM00382"/>
    </source>
</evidence>
<dbReference type="OrthoDB" id="7438987at2"/>
<name>A0A3N0EVJ9_SINP1</name>
<keyword evidence="2" id="KW-0547">Nucleotide-binding</keyword>
<dbReference type="InterPro" id="IPR003959">
    <property type="entry name" value="ATPase_AAA_core"/>
</dbReference>
<proteinExistence type="inferred from homology"/>
<dbReference type="PANTHER" id="PTHR23073">
    <property type="entry name" value="26S PROTEASOME REGULATORY SUBUNIT"/>
    <property type="match status" value="1"/>
</dbReference>
<dbReference type="Gene3D" id="3.40.50.300">
    <property type="entry name" value="P-loop containing nucleotide triphosphate hydrolases"/>
    <property type="match status" value="1"/>
</dbReference>
<dbReference type="Gene3D" id="1.10.8.60">
    <property type="match status" value="1"/>
</dbReference>
<comment type="similarity">
    <text evidence="1">Belongs to the AAA ATPase family.</text>
</comment>
<sequence length="423" mass="48112">MHTVFAIRAERESTCSCPSPDEVDLSSPLARFVSEHRLDEQDLLLLLLALVPHLSPNYLTDIISGFLPNGGEFPLFGGVKAKNHRGILPTGETALFVLAGDDMEDRIKAMDFIHHTSFLFRKNILSLEEVPAGEPKMSGKLLLDEEYTELLSTGNILKPKLSTNFPAQLLETEMEWEDLILNQKTLGQIKEIESWLRYNDILLNEWKMKGKIKPGYRVMLYGPPGTGKTLTASLLGKYTGRDVYRIDLSLVVSKYIGETEKNLSALFDKAANKDWILFFDEADAIFGKRTNVRDAHDKYANQEVSYLLQRIELHPGLIILASNLKSNVDTAFSRRFQSVIDFEIPTYAERLQLWQNNLPEKIPLAKDVCLEELSRKYDVTGANIVNIIQYTCLKTMEQQQEMIHLKDIVNGIKKEYVKEGKML</sequence>
<evidence type="ECO:0000256" key="2">
    <source>
        <dbReference type="ARBA" id="ARBA00022741"/>
    </source>
</evidence>
<keyword evidence="6" id="KW-1185">Reference proteome</keyword>
<dbReference type="AlphaFoldDB" id="A0A3N0EVJ9"/>
<dbReference type="CDD" id="cd19481">
    <property type="entry name" value="RecA-like_protease"/>
    <property type="match status" value="1"/>
</dbReference>
<dbReference type="Proteomes" id="UP000267469">
    <property type="component" value="Unassembled WGS sequence"/>
</dbReference>
<evidence type="ECO:0000313" key="5">
    <source>
        <dbReference type="EMBL" id="RNL91739.1"/>
    </source>
</evidence>
<dbReference type="EMBL" id="RJTM01000025">
    <property type="protein sequence ID" value="RNL91739.1"/>
    <property type="molecule type" value="Genomic_DNA"/>
</dbReference>
<organism evidence="5 6">
    <name type="scientific">Sinomicrobium pectinilyticum</name>
    <dbReference type="NCBI Taxonomy" id="1084421"/>
    <lineage>
        <taxon>Bacteria</taxon>
        <taxon>Pseudomonadati</taxon>
        <taxon>Bacteroidota</taxon>
        <taxon>Flavobacteriia</taxon>
        <taxon>Flavobacteriales</taxon>
        <taxon>Flavobacteriaceae</taxon>
        <taxon>Sinomicrobium</taxon>
    </lineage>
</organism>
<dbReference type="GO" id="GO:0005524">
    <property type="term" value="F:ATP binding"/>
    <property type="evidence" value="ECO:0007669"/>
    <property type="project" value="UniProtKB-KW"/>
</dbReference>
<gene>
    <name evidence="5" type="ORF">ED312_04215</name>
</gene>
<comment type="caution">
    <text evidence="5">The sequence shown here is derived from an EMBL/GenBank/DDBJ whole genome shotgun (WGS) entry which is preliminary data.</text>
</comment>
<dbReference type="GO" id="GO:0016887">
    <property type="term" value="F:ATP hydrolysis activity"/>
    <property type="evidence" value="ECO:0007669"/>
    <property type="project" value="InterPro"/>
</dbReference>
<dbReference type="InterPro" id="IPR003593">
    <property type="entry name" value="AAA+_ATPase"/>
</dbReference>
<dbReference type="InterPro" id="IPR050221">
    <property type="entry name" value="26S_Proteasome_ATPase"/>
</dbReference>